<proteinExistence type="inferred from homology"/>
<dbReference type="PANTHER" id="PTHR31344:SF0">
    <property type="entry name" value="NUCLEAR PORE COMPLEX PROTEIN NUP205"/>
    <property type="match status" value="1"/>
</dbReference>
<comment type="caution">
    <text evidence="5">The sequence shown here is derived from an EMBL/GenBank/DDBJ whole genome shotgun (WGS) entry which is preliminary data.</text>
</comment>
<dbReference type="Proteomes" id="UP000193719">
    <property type="component" value="Unassembled WGS sequence"/>
</dbReference>
<keyword evidence="4" id="KW-0539">Nucleus</keyword>
<organism evidence="5 6">
    <name type="scientific">Piromyces finnis</name>
    <dbReference type="NCBI Taxonomy" id="1754191"/>
    <lineage>
        <taxon>Eukaryota</taxon>
        <taxon>Fungi</taxon>
        <taxon>Fungi incertae sedis</taxon>
        <taxon>Chytridiomycota</taxon>
        <taxon>Chytridiomycota incertae sedis</taxon>
        <taxon>Neocallimastigomycetes</taxon>
        <taxon>Neocallimastigales</taxon>
        <taxon>Neocallimastigaceae</taxon>
        <taxon>Piromyces</taxon>
    </lineage>
</organism>
<comment type="subcellular location">
    <subcellularLocation>
        <location evidence="1">Nucleus</location>
    </subcellularLocation>
</comment>
<evidence type="ECO:0000256" key="3">
    <source>
        <dbReference type="ARBA" id="ARBA00022448"/>
    </source>
</evidence>
<keyword evidence="3" id="KW-0813">Transport</keyword>
<dbReference type="PANTHER" id="PTHR31344">
    <property type="entry name" value="NUCLEAR PORE COMPLEX PROTEIN NUP205"/>
    <property type="match status" value="1"/>
</dbReference>
<name>A0A1Y1VIL8_9FUNG</name>
<evidence type="ECO:0000256" key="1">
    <source>
        <dbReference type="ARBA" id="ARBA00004123"/>
    </source>
</evidence>
<keyword evidence="6" id="KW-1185">Reference proteome</keyword>
<reference evidence="5 6" key="1">
    <citation type="submission" date="2016-08" db="EMBL/GenBank/DDBJ databases">
        <title>Genomes of anaerobic fungi encode conserved fungal cellulosomes for biomass hydrolysis.</title>
        <authorList>
            <consortium name="DOE Joint Genome Institute"/>
            <person name="Haitjema C.H."/>
            <person name="Gilmore S.P."/>
            <person name="Henske J.K."/>
            <person name="Solomon K.V."/>
            <person name="De Groot R."/>
            <person name="Kuo A."/>
            <person name="Mondo S.J."/>
            <person name="Salamov A.A."/>
            <person name="Labutti K."/>
            <person name="Zhao Z."/>
            <person name="Chiniquy J."/>
            <person name="Barry K."/>
            <person name="Brewer H.M."/>
            <person name="Purvine S.O."/>
            <person name="Wright A.T."/>
            <person name="Boxma B."/>
            <person name="Van Alen T."/>
            <person name="Hackstein J.H."/>
            <person name="Baker S.E."/>
            <person name="Grigoriev I.V."/>
            <person name="O'Malley M.A."/>
        </authorList>
    </citation>
    <scope>NUCLEOTIDE SEQUENCE [LARGE SCALE GENOMIC DNA]</scope>
    <source>
        <strain evidence="6">finn</strain>
    </source>
</reference>
<dbReference type="Pfam" id="PF11894">
    <property type="entry name" value="Nup192"/>
    <property type="match status" value="1"/>
</dbReference>
<evidence type="ECO:0000313" key="5">
    <source>
        <dbReference type="EMBL" id="ORX55932.1"/>
    </source>
</evidence>
<evidence type="ECO:0000256" key="2">
    <source>
        <dbReference type="ARBA" id="ARBA00005892"/>
    </source>
</evidence>
<sequence>MDREWTPNNFGVIHDLICEAYHKSSVEEKLHEVLLKYRQALLNLLKDQKKSTEHRTQLQKEKIVTIKNVQQNANEEFINSTLLISDLFDVDEYKAAVLLYYGMQQQARLDRTPYEAACYLYYTERSYLLESWKLIINGAHNSLLSPSTRSLFSDFIANCIYSNDDFMLLIIETLKENKKKITDLESKISTIKQEVPKPEQLNDQNSSTYLSKEKKISIHENQIHYLSDERRDLSFILLLISHFQQLTSKVIIEILKLLKETDINDDIAFYLQSIVFSSIKAKPQHHNEEECNETLNQYHNELNTQKKFIEEAENIINPSTNTSSISLSSASNWKSKKIRSAILLQWSLFNLFIPRNISQELNVSEDHAEEMANEALHQGVFDYLKTCLEIIEHKDNTKFNKTNTNQNGNNNIEGSLSSIKKKEEQEAKNKNEEVITRTKIIDDDLKEIIYIQYDELVEVFIQKFNNGLIRTIKAREEDIDSVSHIANTRNNNNATSPNSSNNDNNNDANHIYSSFLKLITVLYNNRPDCGLHFWTVRYLSSFVRASSEARTFNAKCTHFEMLASLATGEKCATYTYHALEDRQDFQQTLNTTLVTWSALFKALEFYSVSLRQNPEKSLPPQEILLLKEFLKLFKQVICYSSEAALKLYENYNAIYNIFSLLVCRIPVELKALLFDILKYFCISTESYNTEVSYQVFEFMEKVQLLYINKFSTNNGLNSLSSQSNPLYSPNNPMMAQTRVNPFQSSFGSIYQQSIPWKDHNRIQNGSSLESSKNGLLFELEEIESRNETYPEILSFIQLLTVLVQNLCLSATNHLDYNRSSIGLEPYVEFVLEHVYLKVENRSYIHPKEKWMVIETCLNLFENCLATFDITNIPISVNNGNNKNTNNSGESVNNVVNNANFTMPNTISSTLPPNTVMSSFNNVSNVNDSNTINATTNSTNQTQSTLLNDLNIISHHPGYFILTQILSGSSILDKMFEILNIGVDSLNENTMKTLMYPKSILHILRILMQVFILQNKFLDQIVPEIINLNVDPNISPSMTYLDQLLLFNSDIIIKIAMLINCHKHHEICLYTVKIMYLLSISPFFTGSFESSVFDNDNNGINRIVYLLSRCSESSQIINGFVEHIELDEPEHESYYSNRYITGMNLIQKSLFKNTTNNNSLLSTLFGNKKNKYVNLSNSVKLDYVLSKYGDISSNNTNIIMNEDGDEADEKPGIIHSVRLAIIDLLLKNEISANNTPTLAHFLLGYDVKHSLCDSEISDPMVSTTQIACLHVILDLLRPLDNTLTSNNSMSNNFGGSTFNRDSSGNVENWINTIEPLIVRHPILSEMCYELIYHLCVNPNTSSTTMRYLRTREDFFYRQVKSMPIHFDLPQLPDYSGKDINELQNFQPNMATLYAQIHQRAWLMKTIALELHTTTTSGRRSQTQRLLQVLFDIPQPNDIQDMDYAMDYNNEYNSYMNANRYFESNKTYEQPLVRMLEILNSLDSLISDNLLKINELFNINFNSDSSTSEPFTEEELSNIDFSSCLIRNERGCFVYDLRRVYSLLVESQEKGQINLYVDDIKYILQKILVINHSRELHHARAHCIEAWRQIMETTFLECYNLLSSDNRGALLYEFISTLLNKMAKETDINVTESLSKVVVALMSQLTRVTEDKELTNIDTSAIKYELPIDVLRVILRGILNSISQPGVLATTRGFLYTVLLNYLEFTDKNERLKKDNNFTSLDMNYGQNYLNEEDSNYISDNYSFENGYDDIVIENQSIIESYGDNFLEVLCRDASDGPELWKNTAFALLDSLCKLDENISDIRKKKGEEKRQNYILSFLVRRNFLSHFVGNLKRDDEKLRNVIQNNSMEDPIVYLFTFEAKMTLFLRICQSREGVKKLIENGILENLIDCSYLDYRPEIDSNFDTFLHPTSERYHQLLVPTLRLLVCIMSIVGKDNRIALSRMVSFMNAHQDVIITILKDKLSAITLTSLEEIFLVTALFPYLANDSNLMEKQLFGPGHISFHSLLLNLLSKYSIPERWINKLQPVTEFEKGRGQMTTFILGRSMDSSILHYDAQFFAKKICMNILSYSEVVTTNLSSSLKPIFTYAISPSKESEKVQGTSAIYPPPSLALLISFLRNTIDSYYQAVNDHKELSLKLKDIHNLTIEEINEIIYVFFDVDSKDYSPSRRQQLALNEIRKAVVRKSKEILALFYIIEHILLLFWRHLQYYLTFYAPQSIDIYSEYNTELYNRIGSPTSNNKGFYPTYEELEKLKMNAPLIVGPVLNKLSQIELTYDVAVNSRTRNNFIQILVRCIKSLNIGNDN</sequence>
<dbReference type="OrthoDB" id="2019644at2759"/>
<dbReference type="InterPro" id="IPR021827">
    <property type="entry name" value="Nup186/Nup192/Nup205"/>
</dbReference>
<reference evidence="5 6" key="2">
    <citation type="submission" date="2016-08" db="EMBL/GenBank/DDBJ databases">
        <title>Pervasive Adenine N6-methylation of Active Genes in Fungi.</title>
        <authorList>
            <consortium name="DOE Joint Genome Institute"/>
            <person name="Mondo S.J."/>
            <person name="Dannebaum R.O."/>
            <person name="Kuo R.C."/>
            <person name="Labutti K."/>
            <person name="Haridas S."/>
            <person name="Kuo A."/>
            <person name="Salamov A."/>
            <person name="Ahrendt S.R."/>
            <person name="Lipzen A."/>
            <person name="Sullivan W."/>
            <person name="Andreopoulos W.B."/>
            <person name="Clum A."/>
            <person name="Lindquist E."/>
            <person name="Daum C."/>
            <person name="Ramamoorthy G.K."/>
            <person name="Gryganskyi A."/>
            <person name="Culley D."/>
            <person name="Magnuson J.K."/>
            <person name="James T.Y."/>
            <person name="O'Malley M.A."/>
            <person name="Stajich J.E."/>
            <person name="Spatafora J.W."/>
            <person name="Visel A."/>
            <person name="Grigoriev I.V."/>
        </authorList>
    </citation>
    <scope>NUCLEOTIDE SEQUENCE [LARGE SCALE GENOMIC DNA]</scope>
    <source>
        <strain evidence="6">finn</strain>
    </source>
</reference>
<gene>
    <name evidence="5" type="ORF">BCR36DRAFT_320597</name>
</gene>
<dbReference type="GO" id="GO:0006999">
    <property type="term" value="P:nuclear pore organization"/>
    <property type="evidence" value="ECO:0007669"/>
    <property type="project" value="TreeGrafter"/>
</dbReference>
<dbReference type="STRING" id="1754191.A0A1Y1VIL8"/>
<dbReference type="GO" id="GO:0017056">
    <property type="term" value="F:structural constituent of nuclear pore"/>
    <property type="evidence" value="ECO:0007669"/>
    <property type="project" value="TreeGrafter"/>
</dbReference>
<comment type="similarity">
    <text evidence="2">Belongs to the NUP186/NUP192/NUP205 family.</text>
</comment>
<dbReference type="EMBL" id="MCFH01000008">
    <property type="protein sequence ID" value="ORX55932.1"/>
    <property type="molecule type" value="Genomic_DNA"/>
</dbReference>
<protein>
    <submittedName>
        <fullName evidence="5">Uncharacterized protein</fullName>
    </submittedName>
</protein>
<dbReference type="GO" id="GO:0044611">
    <property type="term" value="C:nuclear pore inner ring"/>
    <property type="evidence" value="ECO:0007669"/>
    <property type="project" value="TreeGrafter"/>
</dbReference>
<accession>A0A1Y1VIL8</accession>
<evidence type="ECO:0000256" key="4">
    <source>
        <dbReference type="ARBA" id="ARBA00023242"/>
    </source>
</evidence>
<evidence type="ECO:0000313" key="6">
    <source>
        <dbReference type="Proteomes" id="UP000193719"/>
    </source>
</evidence>